<keyword evidence="6 9" id="KW-0812">Transmembrane</keyword>
<evidence type="ECO:0000256" key="4">
    <source>
        <dbReference type="ARBA" id="ARBA00022475"/>
    </source>
</evidence>
<dbReference type="EMBL" id="SNYW01000013">
    <property type="protein sequence ID" value="TDQ78511.1"/>
    <property type="molecule type" value="Genomic_DNA"/>
</dbReference>
<accession>A0A4V3DDX1</accession>
<dbReference type="InterPro" id="IPR004485">
    <property type="entry name" value="Cobalamin_biosynth_CobD/CbiB"/>
</dbReference>
<dbReference type="Pfam" id="PF03186">
    <property type="entry name" value="CobD_Cbib"/>
    <property type="match status" value="1"/>
</dbReference>
<name>A0A4V3DDX1_9PROT</name>
<feature type="transmembrane region" description="Helical" evidence="9">
    <location>
        <begin position="302"/>
        <end position="322"/>
    </location>
</feature>
<keyword evidence="11" id="KW-1185">Reference proteome</keyword>
<comment type="similarity">
    <text evidence="3 9">Belongs to the CobD/CbiB family.</text>
</comment>
<dbReference type="PANTHER" id="PTHR34308">
    <property type="entry name" value="COBALAMIN BIOSYNTHESIS PROTEIN CBIB"/>
    <property type="match status" value="1"/>
</dbReference>
<proteinExistence type="inferred from homology"/>
<sequence length="323" mass="34363">MSDFIHPAALLIAIAADAILGEPGWLYRRIAHPVVAIGAVIGWADRRFNRPSATPGRQRLNGSILAFLLVAGAFVLGWLLQALLLALPWGPLWLGLTMSTLIAQRSLYVHVADVASALELSGVEGGRIAVARIVGRDPERLDEAGVSRAAIESLAENFSDGVVAPVFWGLVLGLPGLLAYKALNTADSMIGHKTPRHQHFGWAAARADDWANLPASRISALLLVLAALVQRGAAASAAMRAVWRDARRHKSPNAGWPEAALAGALGFAIAGPRIYHGQLRPDPWMNDGGRWQLRAADIRTGLALYLRACIILAIPVAVCAAIA</sequence>
<dbReference type="UniPathway" id="UPA00148"/>
<dbReference type="Proteomes" id="UP000295783">
    <property type="component" value="Unassembled WGS sequence"/>
</dbReference>
<dbReference type="PANTHER" id="PTHR34308:SF1">
    <property type="entry name" value="COBALAMIN BIOSYNTHESIS PROTEIN CBIB"/>
    <property type="match status" value="1"/>
</dbReference>
<comment type="subcellular location">
    <subcellularLocation>
        <location evidence="1 9">Cell membrane</location>
        <topology evidence="1 9">Multi-pass membrane protein</topology>
    </subcellularLocation>
</comment>
<evidence type="ECO:0000256" key="5">
    <source>
        <dbReference type="ARBA" id="ARBA00022573"/>
    </source>
</evidence>
<dbReference type="GO" id="GO:0048472">
    <property type="term" value="F:threonine-phosphate decarboxylase activity"/>
    <property type="evidence" value="ECO:0007669"/>
    <property type="project" value="InterPro"/>
</dbReference>
<evidence type="ECO:0000256" key="9">
    <source>
        <dbReference type="HAMAP-Rule" id="MF_00024"/>
    </source>
</evidence>
<evidence type="ECO:0000256" key="2">
    <source>
        <dbReference type="ARBA" id="ARBA00004953"/>
    </source>
</evidence>
<comment type="caution">
    <text evidence="9">Lacks conserved residue(s) required for the propagation of feature annotation.</text>
</comment>
<dbReference type="AlphaFoldDB" id="A0A4V3DDX1"/>
<evidence type="ECO:0000256" key="8">
    <source>
        <dbReference type="ARBA" id="ARBA00023136"/>
    </source>
</evidence>
<gene>
    <name evidence="9" type="primary">cobD</name>
    <name evidence="10" type="ORF">A8950_3567</name>
</gene>
<evidence type="ECO:0000256" key="3">
    <source>
        <dbReference type="ARBA" id="ARBA00006263"/>
    </source>
</evidence>
<evidence type="ECO:0000313" key="10">
    <source>
        <dbReference type="EMBL" id="TDQ78511.1"/>
    </source>
</evidence>
<comment type="pathway">
    <text evidence="2 9">Cofactor biosynthesis; adenosylcobalamin biosynthesis.</text>
</comment>
<organism evidence="10 11">
    <name type="scientific">Dongia mobilis</name>
    <dbReference type="NCBI Taxonomy" id="578943"/>
    <lineage>
        <taxon>Bacteria</taxon>
        <taxon>Pseudomonadati</taxon>
        <taxon>Pseudomonadota</taxon>
        <taxon>Alphaproteobacteria</taxon>
        <taxon>Rhodospirillales</taxon>
        <taxon>Dongiaceae</taxon>
        <taxon>Dongia</taxon>
    </lineage>
</organism>
<evidence type="ECO:0000256" key="6">
    <source>
        <dbReference type="ARBA" id="ARBA00022692"/>
    </source>
</evidence>
<comment type="function">
    <text evidence="9">Converts cobyric acid to cobinamide by the addition of aminopropanol on the F carboxylic group.</text>
</comment>
<evidence type="ECO:0000313" key="11">
    <source>
        <dbReference type="Proteomes" id="UP000295783"/>
    </source>
</evidence>
<protein>
    <recommendedName>
        <fullName evidence="9">Cobalamin biosynthesis protein CobD</fullName>
    </recommendedName>
</protein>
<comment type="caution">
    <text evidence="10">The sequence shown here is derived from an EMBL/GenBank/DDBJ whole genome shotgun (WGS) entry which is preliminary data.</text>
</comment>
<feature type="transmembrane region" description="Helical" evidence="9">
    <location>
        <begin position="25"/>
        <end position="44"/>
    </location>
</feature>
<dbReference type="RefSeq" id="WP_133615003.1">
    <property type="nucleotide sequence ID" value="NZ_SNYW01000013.1"/>
</dbReference>
<keyword evidence="5 9" id="KW-0169">Cobalamin biosynthesis</keyword>
<dbReference type="GO" id="GO:0009236">
    <property type="term" value="P:cobalamin biosynthetic process"/>
    <property type="evidence" value="ECO:0007669"/>
    <property type="project" value="UniProtKB-UniRule"/>
</dbReference>
<reference evidence="10 11" key="1">
    <citation type="submission" date="2019-03" db="EMBL/GenBank/DDBJ databases">
        <title>Genomic Encyclopedia of Type Strains, Phase III (KMG-III): the genomes of soil and plant-associated and newly described type strains.</title>
        <authorList>
            <person name="Whitman W."/>
        </authorList>
    </citation>
    <scope>NUCLEOTIDE SEQUENCE [LARGE SCALE GENOMIC DNA]</scope>
    <source>
        <strain evidence="10 11">CGMCC 1.7660</strain>
    </source>
</reference>
<dbReference type="NCBIfam" id="TIGR00380">
    <property type="entry name" value="cobal_cbiB"/>
    <property type="match status" value="1"/>
</dbReference>
<keyword evidence="8 9" id="KW-0472">Membrane</keyword>
<dbReference type="HAMAP" id="MF_00024">
    <property type="entry name" value="CobD_CbiB"/>
    <property type="match status" value="1"/>
</dbReference>
<keyword evidence="4 9" id="KW-1003">Cell membrane</keyword>
<feature type="transmembrane region" description="Helical" evidence="9">
    <location>
        <begin position="64"/>
        <end position="89"/>
    </location>
</feature>
<evidence type="ECO:0000256" key="7">
    <source>
        <dbReference type="ARBA" id="ARBA00022989"/>
    </source>
</evidence>
<dbReference type="GO" id="GO:0015420">
    <property type="term" value="F:ABC-type vitamin B12 transporter activity"/>
    <property type="evidence" value="ECO:0007669"/>
    <property type="project" value="UniProtKB-UniRule"/>
</dbReference>
<evidence type="ECO:0000256" key="1">
    <source>
        <dbReference type="ARBA" id="ARBA00004651"/>
    </source>
</evidence>
<dbReference type="GO" id="GO:0005886">
    <property type="term" value="C:plasma membrane"/>
    <property type="evidence" value="ECO:0007669"/>
    <property type="project" value="UniProtKB-SubCell"/>
</dbReference>
<keyword evidence="7 9" id="KW-1133">Transmembrane helix</keyword>
<dbReference type="OrthoDB" id="9811967at2"/>